<organism evidence="1">
    <name type="scientific">viral metagenome</name>
    <dbReference type="NCBI Taxonomy" id="1070528"/>
    <lineage>
        <taxon>unclassified sequences</taxon>
        <taxon>metagenomes</taxon>
        <taxon>organismal metagenomes</taxon>
    </lineage>
</organism>
<accession>A0A6C0BMV9</accession>
<sequence>MDLLISIYIHQLNFSIHYNTVVLSLNQIISCKQLLVHSVYTCHYS</sequence>
<dbReference type="EMBL" id="MN739196">
    <property type="protein sequence ID" value="QHS93081.1"/>
    <property type="molecule type" value="Genomic_DNA"/>
</dbReference>
<proteinExistence type="predicted"/>
<reference evidence="1" key="1">
    <citation type="journal article" date="2020" name="Nature">
        <title>Giant virus diversity and host interactions through global metagenomics.</title>
        <authorList>
            <person name="Schulz F."/>
            <person name="Roux S."/>
            <person name="Paez-Espino D."/>
            <person name="Jungbluth S."/>
            <person name="Walsh D.A."/>
            <person name="Denef V.J."/>
            <person name="McMahon K.D."/>
            <person name="Konstantinidis K.T."/>
            <person name="Eloe-Fadrosh E.A."/>
            <person name="Kyrpides N.C."/>
            <person name="Woyke T."/>
        </authorList>
    </citation>
    <scope>NUCLEOTIDE SEQUENCE</scope>
    <source>
        <strain evidence="1">GVMAG-M-3300017651-5</strain>
    </source>
</reference>
<dbReference type="AlphaFoldDB" id="A0A6C0BMV9"/>
<evidence type="ECO:0000313" key="1">
    <source>
        <dbReference type="EMBL" id="QHS93081.1"/>
    </source>
</evidence>
<protein>
    <submittedName>
        <fullName evidence="1">Uncharacterized protein</fullName>
    </submittedName>
</protein>
<name>A0A6C0BMV9_9ZZZZ</name>